<organism evidence="3 4">
    <name type="scientific">Marinobacter salinus</name>
    <dbReference type="NCBI Taxonomy" id="1874317"/>
    <lineage>
        <taxon>Bacteria</taxon>
        <taxon>Pseudomonadati</taxon>
        <taxon>Pseudomonadota</taxon>
        <taxon>Gammaproteobacteria</taxon>
        <taxon>Pseudomonadales</taxon>
        <taxon>Marinobacteraceae</taxon>
        <taxon>Marinobacter</taxon>
    </lineage>
</organism>
<evidence type="ECO:0000313" key="3">
    <source>
        <dbReference type="EMBL" id="AOY88850.1"/>
    </source>
</evidence>
<dbReference type="AlphaFoldDB" id="A0A1D9GN74"/>
<evidence type="ECO:0000259" key="2">
    <source>
        <dbReference type="Pfam" id="PF13439"/>
    </source>
</evidence>
<dbReference type="InterPro" id="IPR001296">
    <property type="entry name" value="Glyco_trans_1"/>
</dbReference>
<dbReference type="SUPFAM" id="SSF53756">
    <property type="entry name" value="UDP-Glycosyltransferase/glycogen phosphorylase"/>
    <property type="match status" value="1"/>
</dbReference>
<proteinExistence type="predicted"/>
<dbReference type="GO" id="GO:1901135">
    <property type="term" value="P:carbohydrate derivative metabolic process"/>
    <property type="evidence" value="ECO:0007669"/>
    <property type="project" value="UniProtKB-ARBA"/>
</dbReference>
<gene>
    <name evidence="3" type="ORF">BKP64_12095</name>
</gene>
<dbReference type="STRING" id="1874317.BKP64_12095"/>
<keyword evidence="4" id="KW-1185">Reference proteome</keyword>
<name>A0A1D9GN74_9GAMM</name>
<dbReference type="Proteomes" id="UP000177445">
    <property type="component" value="Chromosome"/>
</dbReference>
<evidence type="ECO:0000313" key="4">
    <source>
        <dbReference type="Proteomes" id="UP000177445"/>
    </source>
</evidence>
<dbReference type="InterPro" id="IPR028098">
    <property type="entry name" value="Glyco_trans_4-like_N"/>
</dbReference>
<dbReference type="EMBL" id="CP017715">
    <property type="protein sequence ID" value="AOY88850.1"/>
    <property type="molecule type" value="Genomic_DNA"/>
</dbReference>
<dbReference type="Gene3D" id="3.40.50.2000">
    <property type="entry name" value="Glycogen Phosphorylase B"/>
    <property type="match status" value="2"/>
</dbReference>
<dbReference type="PANTHER" id="PTHR12526:SF638">
    <property type="entry name" value="SPORE COAT PROTEIN SA"/>
    <property type="match status" value="1"/>
</dbReference>
<dbReference type="OrthoDB" id="8523124at2"/>
<feature type="domain" description="Glycosyltransferase subfamily 4-like N-terminal" evidence="2">
    <location>
        <begin position="13"/>
        <end position="165"/>
    </location>
</feature>
<feature type="domain" description="Glycosyl transferase family 1" evidence="1">
    <location>
        <begin position="181"/>
        <end position="337"/>
    </location>
</feature>
<dbReference type="Pfam" id="PF00534">
    <property type="entry name" value="Glycos_transf_1"/>
    <property type="match status" value="1"/>
</dbReference>
<dbReference type="PANTHER" id="PTHR12526">
    <property type="entry name" value="GLYCOSYLTRANSFERASE"/>
    <property type="match status" value="1"/>
</dbReference>
<sequence length="371" mass="42243">MRILQALPALYSGGVERGTVEFASDLVKRGHESFVVSKGGPMAEQLRGQGSKHIFMPIHRKSLASFGQVLPMRKLLLELKPDIVHVRSRMPAWIIYLALRSIPESQRPAAVSTFHGMYSVNPYSAIMTRADHIIAVSQCVREYILKNYPVPEEKLTVIQRGVDVEAFRQRELTPQWLDRWFRNYPQLTNQKIIMMPGRISRWKGQLDFLAMMAELVRTRPDCHGIIVGGAEPGKEHFLEELEKERTRLNLTDKVSFLGQRNDMTNLYLLADVVCHMSTKPEPFGRTVTEALASGTPVAAYNRGGAAETLQACFREGLVTADDTFEFAQTIMRLLDLKTPLIDIPYRFRLEAQTEASLRVYEDVLARRENQR</sequence>
<dbReference type="CDD" id="cd03819">
    <property type="entry name" value="GT4_WavL-like"/>
    <property type="match status" value="1"/>
</dbReference>
<dbReference type="Pfam" id="PF13439">
    <property type="entry name" value="Glyco_transf_4"/>
    <property type="match status" value="1"/>
</dbReference>
<keyword evidence="3" id="KW-0808">Transferase</keyword>
<dbReference type="RefSeq" id="WP_070970367.1">
    <property type="nucleotide sequence ID" value="NZ_CP017715.1"/>
</dbReference>
<accession>A0A1D9GN74</accession>
<protein>
    <submittedName>
        <fullName evidence="3">Glycosyl transferase</fullName>
    </submittedName>
</protein>
<dbReference type="GO" id="GO:0016757">
    <property type="term" value="F:glycosyltransferase activity"/>
    <property type="evidence" value="ECO:0007669"/>
    <property type="project" value="InterPro"/>
</dbReference>
<evidence type="ECO:0000259" key="1">
    <source>
        <dbReference type="Pfam" id="PF00534"/>
    </source>
</evidence>
<dbReference type="KEGG" id="msq:BKP64_12095"/>
<reference evidence="3 4" key="1">
    <citation type="submission" date="2016-10" db="EMBL/GenBank/DDBJ databases">
        <title>Marinobacter salinus sp. nov., a moderately halophilic bacterium isolated from a tidal flat environment.</title>
        <authorList>
            <person name="Park S.-J."/>
        </authorList>
    </citation>
    <scope>NUCLEOTIDE SEQUENCE [LARGE SCALE GENOMIC DNA]</scope>
    <source>
        <strain evidence="3 4">Hb8</strain>
    </source>
</reference>